<evidence type="ECO:0000259" key="2">
    <source>
        <dbReference type="Pfam" id="PF09851"/>
    </source>
</evidence>
<organism evidence="3 4">
    <name type="scientific">Kibdelosporangium lantanae</name>
    <dbReference type="NCBI Taxonomy" id="1497396"/>
    <lineage>
        <taxon>Bacteria</taxon>
        <taxon>Bacillati</taxon>
        <taxon>Actinomycetota</taxon>
        <taxon>Actinomycetes</taxon>
        <taxon>Pseudonocardiales</taxon>
        <taxon>Pseudonocardiaceae</taxon>
        <taxon>Kibdelosporangium</taxon>
    </lineage>
</organism>
<accession>A0ABW3MDU6</accession>
<comment type="caution">
    <text evidence="3">The sequence shown here is derived from an EMBL/GenBank/DDBJ whole genome shotgun (WGS) entry which is preliminary data.</text>
</comment>
<dbReference type="Pfam" id="PF09851">
    <property type="entry name" value="SHOCT"/>
    <property type="match status" value="1"/>
</dbReference>
<keyword evidence="1" id="KW-0472">Membrane</keyword>
<evidence type="ECO:0000313" key="3">
    <source>
        <dbReference type="EMBL" id="MFD1048831.1"/>
    </source>
</evidence>
<protein>
    <submittedName>
        <fullName evidence="3">SHOCT domain-containing protein</fullName>
    </submittedName>
</protein>
<dbReference type="Proteomes" id="UP001597045">
    <property type="component" value="Unassembled WGS sequence"/>
</dbReference>
<evidence type="ECO:0000256" key="1">
    <source>
        <dbReference type="SAM" id="Phobius"/>
    </source>
</evidence>
<proteinExistence type="predicted"/>
<evidence type="ECO:0000313" key="4">
    <source>
        <dbReference type="Proteomes" id="UP001597045"/>
    </source>
</evidence>
<dbReference type="InterPro" id="IPR018649">
    <property type="entry name" value="SHOCT"/>
</dbReference>
<keyword evidence="4" id="KW-1185">Reference proteome</keyword>
<sequence>MTKEDEMHLYYGDWVGLLIMIAIVAVVIALMMAIGLTMWRHTDRRYRQDQPRQDVDSPEDLLAVRFARGEIDEEEYRQRRKVLRQ</sequence>
<feature type="domain" description="SHOCT" evidence="2">
    <location>
        <begin position="59"/>
        <end position="83"/>
    </location>
</feature>
<reference evidence="4" key="1">
    <citation type="journal article" date="2019" name="Int. J. Syst. Evol. Microbiol.">
        <title>The Global Catalogue of Microorganisms (GCM) 10K type strain sequencing project: providing services to taxonomists for standard genome sequencing and annotation.</title>
        <authorList>
            <consortium name="The Broad Institute Genomics Platform"/>
            <consortium name="The Broad Institute Genome Sequencing Center for Infectious Disease"/>
            <person name="Wu L."/>
            <person name="Ma J."/>
        </authorList>
    </citation>
    <scope>NUCLEOTIDE SEQUENCE [LARGE SCALE GENOMIC DNA]</scope>
    <source>
        <strain evidence="4">JCM 31486</strain>
    </source>
</reference>
<name>A0ABW3MDU6_9PSEU</name>
<feature type="transmembrane region" description="Helical" evidence="1">
    <location>
        <begin position="14"/>
        <end position="39"/>
    </location>
</feature>
<gene>
    <name evidence="3" type="ORF">ACFQ1S_26505</name>
</gene>
<dbReference type="EMBL" id="JBHTIS010001819">
    <property type="protein sequence ID" value="MFD1048831.1"/>
    <property type="molecule type" value="Genomic_DNA"/>
</dbReference>
<keyword evidence="1" id="KW-0812">Transmembrane</keyword>
<keyword evidence="1" id="KW-1133">Transmembrane helix</keyword>